<dbReference type="PROSITE" id="PS00062">
    <property type="entry name" value="ALDOKETO_REDUCTASE_2"/>
    <property type="match status" value="1"/>
</dbReference>
<evidence type="ECO:0000256" key="3">
    <source>
        <dbReference type="ARBA" id="ARBA00004496"/>
    </source>
</evidence>
<dbReference type="GO" id="GO:0009235">
    <property type="term" value="P:cobalamin metabolic process"/>
    <property type="evidence" value="ECO:0007669"/>
    <property type="project" value="TreeGrafter"/>
</dbReference>
<dbReference type="PANTHER" id="PTHR31457">
    <property type="entry name" value="METHYLMALONIC ACIDURIA AND HOMOCYSTINURIA TYPE C PROTEIN"/>
    <property type="match status" value="1"/>
</dbReference>
<evidence type="ECO:0000256" key="2">
    <source>
        <dbReference type="ARBA" id="ARBA00001974"/>
    </source>
</evidence>
<dbReference type="GO" id="GO:0071949">
    <property type="term" value="F:FAD binding"/>
    <property type="evidence" value="ECO:0007669"/>
    <property type="project" value="TreeGrafter"/>
</dbReference>
<evidence type="ECO:0000256" key="11">
    <source>
        <dbReference type="ARBA" id="ARBA00023002"/>
    </source>
</evidence>
<feature type="signal peptide" evidence="14">
    <location>
        <begin position="1"/>
        <end position="18"/>
    </location>
</feature>
<organism evidence="16 17">
    <name type="scientific">Petrolisthes manimaculis</name>
    <dbReference type="NCBI Taxonomy" id="1843537"/>
    <lineage>
        <taxon>Eukaryota</taxon>
        <taxon>Metazoa</taxon>
        <taxon>Ecdysozoa</taxon>
        <taxon>Arthropoda</taxon>
        <taxon>Crustacea</taxon>
        <taxon>Multicrustacea</taxon>
        <taxon>Malacostraca</taxon>
        <taxon>Eumalacostraca</taxon>
        <taxon>Eucarida</taxon>
        <taxon>Decapoda</taxon>
        <taxon>Pleocyemata</taxon>
        <taxon>Anomura</taxon>
        <taxon>Galatheoidea</taxon>
        <taxon>Porcellanidae</taxon>
        <taxon>Petrolisthes</taxon>
    </lineage>
</organism>
<dbReference type="GO" id="GO:0033787">
    <property type="term" value="F:cyanocobalamin reductase (cyanide-eliminating) (NADP+) activity"/>
    <property type="evidence" value="ECO:0007669"/>
    <property type="project" value="TreeGrafter"/>
</dbReference>
<keyword evidence="12" id="KW-0325">Glycoprotein</keyword>
<feature type="chain" id="PRO_5042192588" description="Cyanocobalamin reductase (cyanide-eliminating)" evidence="14">
    <location>
        <begin position="19"/>
        <end position="666"/>
    </location>
</feature>
<comment type="similarity">
    <text evidence="4">Belongs to the MMACHC family.</text>
</comment>
<dbReference type="GO" id="GO:0005737">
    <property type="term" value="C:cytoplasm"/>
    <property type="evidence" value="ECO:0007669"/>
    <property type="project" value="UniProtKB-SubCell"/>
</dbReference>
<keyword evidence="11" id="KW-0560">Oxidoreductase</keyword>
<keyword evidence="9" id="KW-0274">FAD</keyword>
<name>A0AAE1P8U8_9EUCA</name>
<comment type="cofactor">
    <cofactor evidence="2">
        <name>FAD</name>
        <dbReference type="ChEBI" id="CHEBI:57692"/>
    </cofactor>
</comment>
<dbReference type="AlphaFoldDB" id="A0AAE1P8U8"/>
<evidence type="ECO:0000313" key="17">
    <source>
        <dbReference type="Proteomes" id="UP001292094"/>
    </source>
</evidence>
<comment type="cofactor">
    <cofactor evidence="1">
        <name>FMN</name>
        <dbReference type="ChEBI" id="CHEBI:58210"/>
    </cofactor>
</comment>
<comment type="caution">
    <text evidence="16">The sequence shown here is derived from an EMBL/GenBank/DDBJ whole genome shotgun (WGS) entry which is preliminary data.</text>
</comment>
<keyword evidence="6" id="KW-0285">Flavoprotein</keyword>
<keyword evidence="8 14" id="KW-0732">Signal</keyword>
<evidence type="ECO:0000256" key="7">
    <source>
        <dbReference type="ARBA" id="ARBA00022643"/>
    </source>
</evidence>
<feature type="domain" description="NADP-dependent oxidoreductase" evidence="15">
    <location>
        <begin position="191"/>
        <end position="260"/>
    </location>
</feature>
<keyword evidence="17" id="KW-1185">Reference proteome</keyword>
<dbReference type="InterPro" id="IPR036812">
    <property type="entry name" value="NAD(P)_OxRdtase_dom_sf"/>
</dbReference>
<gene>
    <name evidence="16" type="ORF">Pmani_024980</name>
</gene>
<evidence type="ECO:0000256" key="8">
    <source>
        <dbReference type="ARBA" id="ARBA00022729"/>
    </source>
</evidence>
<dbReference type="GO" id="GO:0032222">
    <property type="term" value="P:regulation of synaptic transmission, cholinergic"/>
    <property type="evidence" value="ECO:0007669"/>
    <property type="project" value="InterPro"/>
</dbReference>
<dbReference type="Pfam" id="PF16690">
    <property type="entry name" value="MMACHC"/>
    <property type="match status" value="1"/>
</dbReference>
<evidence type="ECO:0000256" key="5">
    <source>
        <dbReference type="ARBA" id="ARBA00022490"/>
    </source>
</evidence>
<evidence type="ECO:0000256" key="4">
    <source>
        <dbReference type="ARBA" id="ARBA00007762"/>
    </source>
</evidence>
<evidence type="ECO:0000256" key="12">
    <source>
        <dbReference type="ARBA" id="ARBA00023180"/>
    </source>
</evidence>
<dbReference type="SUPFAM" id="SSF51430">
    <property type="entry name" value="NAD(P)-linked oxidoreductase"/>
    <property type="match status" value="2"/>
</dbReference>
<comment type="subcellular location">
    <subcellularLocation>
        <location evidence="3">Cytoplasm</location>
    </subcellularLocation>
</comment>
<proteinExistence type="inferred from homology"/>
<evidence type="ECO:0000256" key="1">
    <source>
        <dbReference type="ARBA" id="ARBA00001917"/>
    </source>
</evidence>
<dbReference type="InterPro" id="IPR018170">
    <property type="entry name" value="Aldo/ket_reductase_CS"/>
</dbReference>
<evidence type="ECO:0000259" key="15">
    <source>
        <dbReference type="Pfam" id="PF00248"/>
    </source>
</evidence>
<dbReference type="Pfam" id="PF00248">
    <property type="entry name" value="Aldo_ket_red"/>
    <property type="match status" value="2"/>
</dbReference>
<evidence type="ECO:0000256" key="6">
    <source>
        <dbReference type="ARBA" id="ARBA00022630"/>
    </source>
</evidence>
<dbReference type="PANTHER" id="PTHR31457:SF2">
    <property type="entry name" value="CYANOCOBALAMIN REDUCTASE _ ALKYLCOBALAMIN DEALKYLASE"/>
    <property type="match status" value="1"/>
</dbReference>
<dbReference type="EMBL" id="JAWZYT010002638">
    <property type="protein sequence ID" value="KAK4302952.1"/>
    <property type="molecule type" value="Genomic_DNA"/>
</dbReference>
<dbReference type="Gene3D" id="3.20.20.100">
    <property type="entry name" value="NADP-dependent oxidoreductase domain"/>
    <property type="match status" value="2"/>
</dbReference>
<dbReference type="GO" id="GO:0030431">
    <property type="term" value="P:sleep"/>
    <property type="evidence" value="ECO:0007669"/>
    <property type="project" value="InterPro"/>
</dbReference>
<accession>A0AAE1P8U8</accession>
<keyword evidence="5" id="KW-0963">Cytoplasm</keyword>
<evidence type="ECO:0000256" key="9">
    <source>
        <dbReference type="ARBA" id="ARBA00022827"/>
    </source>
</evidence>
<dbReference type="CDD" id="cd12959">
    <property type="entry name" value="MMACHC-like"/>
    <property type="match status" value="1"/>
</dbReference>
<dbReference type="Pfam" id="PF17064">
    <property type="entry name" value="QVR"/>
    <property type="match status" value="1"/>
</dbReference>
<protein>
    <recommendedName>
        <fullName evidence="13">Cyanocobalamin reductase (cyanide-eliminating)</fullName>
    </recommendedName>
</protein>
<sequence>MKTLITVVVTLLIGTAAALKCYVCNTGNDSACGDEFNADSPALQAAFITECGNNTEFVDMEPFCRKTKEYMDIAVSYRVHRECGYMKREGYDCYQKRAEDYVQDVCQCTTDLCNTAPSFKPLTPLLALTLPFFARRSQHGSTTLTHSPLSQYSVITTKAQNNSASSLNEVVKKVMQKATILSNGVSMPLVGFGTYKIRGHELIFSVVKAALEAGYRSFDTAAVYRNEKDLGEALLHYLPKFGLTRKDIFITSKLTMKEVSIEELKEVEKHLDTVLTPAGFEYHLFKIGWYNEQVAPTFRLPYHDDAVAFIIISTPSMFEKTFIPFVSKMDCERVKQDPLDQCMAWQFATIKQALPSHTIEIIHDFDTTPNKRPRVLVQTAGHVSGAVRYYQYCDVTPGYWQPHKKIFGVCLHPKYGGWFALRGVAIFTALTCPHLPKRQPREILMDDAAVVELLERYNNNWQDWSFRDVIPVQDKYSQEQKNYFSTKPADRQTLVDKYRSPRDQGREESLKAFENSLANLHLDYLDLYLIHWPAASRFKPEDPRNKEVRGESWSGLEEIYKSGRVRAVGVSNYTVDHLKDLLSFAALKPHVNQAEYHPYYLQKELKSFCECQGIHLQAYSSLGTSVQPSPLLLDPTVTSLATRLSCTAPPTLGHTTGRWCSAQVNH</sequence>
<evidence type="ECO:0000256" key="13">
    <source>
        <dbReference type="ARBA" id="ARBA00031313"/>
    </source>
</evidence>
<dbReference type="InterPro" id="IPR032037">
    <property type="entry name" value="MMACHC"/>
</dbReference>
<feature type="domain" description="NADP-dependent oxidoreductase" evidence="15">
    <location>
        <begin position="497"/>
        <end position="624"/>
    </location>
</feature>
<reference evidence="16" key="1">
    <citation type="submission" date="2023-11" db="EMBL/GenBank/DDBJ databases">
        <title>Genome assemblies of two species of porcelain crab, Petrolisthes cinctipes and Petrolisthes manimaculis (Anomura: Porcellanidae).</title>
        <authorList>
            <person name="Angst P."/>
        </authorList>
    </citation>
    <scope>NUCLEOTIDE SEQUENCE</scope>
    <source>
        <strain evidence="16">PB745_02</strain>
        <tissue evidence="16">Gill</tissue>
    </source>
</reference>
<keyword evidence="10" id="KW-0521">NADP</keyword>
<dbReference type="InterPro" id="IPR023210">
    <property type="entry name" value="NADP_OxRdtase_dom"/>
</dbReference>
<evidence type="ECO:0000313" key="16">
    <source>
        <dbReference type="EMBL" id="KAK4302952.1"/>
    </source>
</evidence>
<dbReference type="InterPro" id="IPR031424">
    <property type="entry name" value="QVR-like"/>
</dbReference>
<keyword evidence="7" id="KW-0288">FMN</keyword>
<dbReference type="PROSITE" id="PS00798">
    <property type="entry name" value="ALDOKETO_REDUCTASE_1"/>
    <property type="match status" value="1"/>
</dbReference>
<dbReference type="GO" id="GO:0032451">
    <property type="term" value="F:demethylase activity"/>
    <property type="evidence" value="ECO:0007669"/>
    <property type="project" value="TreeGrafter"/>
</dbReference>
<evidence type="ECO:0000256" key="14">
    <source>
        <dbReference type="SAM" id="SignalP"/>
    </source>
</evidence>
<evidence type="ECO:0000256" key="10">
    <source>
        <dbReference type="ARBA" id="ARBA00022857"/>
    </source>
</evidence>
<dbReference type="Proteomes" id="UP001292094">
    <property type="component" value="Unassembled WGS sequence"/>
</dbReference>